<feature type="domain" description="Lipocalin-like" evidence="1">
    <location>
        <begin position="8"/>
        <end position="127"/>
    </location>
</feature>
<evidence type="ECO:0000313" key="3">
    <source>
        <dbReference type="Proteomes" id="UP000238701"/>
    </source>
</evidence>
<protein>
    <recommendedName>
        <fullName evidence="1">Lipocalin-like domain-containing protein</fullName>
    </recommendedName>
</protein>
<dbReference type="EMBL" id="OMOD01000027">
    <property type="protein sequence ID" value="SPF34298.1"/>
    <property type="molecule type" value="Genomic_DNA"/>
</dbReference>
<dbReference type="Proteomes" id="UP000238701">
    <property type="component" value="Unassembled WGS sequence"/>
</dbReference>
<name>A0A2U3K3V2_9BACT</name>
<accession>A0A2U3K3V2</accession>
<gene>
    <name evidence="2" type="ORF">SBA1_1220001</name>
</gene>
<evidence type="ECO:0000313" key="2">
    <source>
        <dbReference type="EMBL" id="SPF34298.1"/>
    </source>
</evidence>
<dbReference type="InterPro" id="IPR024311">
    <property type="entry name" value="Lipocalin-like"/>
</dbReference>
<evidence type="ECO:0000259" key="1">
    <source>
        <dbReference type="Pfam" id="PF13924"/>
    </source>
</evidence>
<sequence>MKMVHALVGTWRLVEFADLDKDGKWQYRFGEHPRGYIVYDVTGHVHIQIMKVPPLAPFPEARLTDGQPPSPEHALAAYSAYVAYFGTYTVDPKKPVVTHHVEGSLAPDFTDTDQPRPFKLEGDRLEIGDGKTWRRVLERVP</sequence>
<dbReference type="OrthoDB" id="118834at2"/>
<proteinExistence type="predicted"/>
<reference evidence="3" key="1">
    <citation type="submission" date="2018-02" db="EMBL/GenBank/DDBJ databases">
        <authorList>
            <person name="Hausmann B."/>
        </authorList>
    </citation>
    <scope>NUCLEOTIDE SEQUENCE [LARGE SCALE GENOMIC DNA]</scope>
    <source>
        <strain evidence="3">Peat soil MAG SbA1</strain>
    </source>
</reference>
<dbReference type="Pfam" id="PF13924">
    <property type="entry name" value="Lipocalin_5"/>
    <property type="match status" value="1"/>
</dbReference>
<organism evidence="2 3">
    <name type="scientific">Candidatus Sulfotelmatobacter kueseliae</name>
    <dbReference type="NCBI Taxonomy" id="2042962"/>
    <lineage>
        <taxon>Bacteria</taxon>
        <taxon>Pseudomonadati</taxon>
        <taxon>Acidobacteriota</taxon>
        <taxon>Terriglobia</taxon>
        <taxon>Terriglobales</taxon>
        <taxon>Candidatus Korobacteraceae</taxon>
        <taxon>Candidatus Sulfotelmatobacter</taxon>
    </lineage>
</organism>
<dbReference type="AlphaFoldDB" id="A0A2U3K3V2"/>